<accession>A0A1B8PYB2</accession>
<organism evidence="1 2">
    <name type="scientific">Moraxella lacunata</name>
    <dbReference type="NCBI Taxonomy" id="477"/>
    <lineage>
        <taxon>Bacteria</taxon>
        <taxon>Pseudomonadati</taxon>
        <taxon>Pseudomonadota</taxon>
        <taxon>Gammaproteobacteria</taxon>
        <taxon>Moraxellales</taxon>
        <taxon>Moraxellaceae</taxon>
        <taxon>Moraxella</taxon>
    </lineage>
</organism>
<comment type="caution">
    <text evidence="1">The sequence shown here is derived from an EMBL/GenBank/DDBJ whole genome shotgun (WGS) entry which is preliminary data.</text>
</comment>
<dbReference type="AlphaFoldDB" id="A0A1B8PYB2"/>
<proteinExistence type="predicted"/>
<name>A0A1B8PYB2_MORLA</name>
<dbReference type="OrthoDB" id="9255714at2"/>
<reference evidence="1 2" key="1">
    <citation type="submission" date="2016-06" db="EMBL/GenBank/DDBJ databases">
        <title>Draft genome of Moraxella lacunata CCUG 57757A.</title>
        <authorList>
            <person name="Salva-Serra F."/>
            <person name="Engstrom-Jakobsson H."/>
            <person name="Thorell K."/>
            <person name="Gonzales-Siles L."/>
            <person name="Karlsson R."/>
            <person name="Boulund F."/>
            <person name="Engstrand L."/>
            <person name="Kristiansson E."/>
            <person name="Moore E."/>
        </authorList>
    </citation>
    <scope>NUCLEOTIDE SEQUENCE [LARGE SCALE GENOMIC DNA]</scope>
    <source>
        <strain evidence="1 2">CCUG 57757A</strain>
    </source>
</reference>
<dbReference type="EMBL" id="LZMS01000076">
    <property type="protein sequence ID" value="OBX61105.1"/>
    <property type="molecule type" value="Genomic_DNA"/>
</dbReference>
<sequence length="396" mass="44928">MTTSTYTISMLGPSRVGKTSIIASVFNTAEQELLAGKPFTLNSDNHKPTQKKLATHARELRSSIQAGDFNSGAVAGTQEPFTFKFELSSVKDSDVKLGFEILDFPGGWIDTINRPDSADSQWATCRETIMKSSVIIIPVEAGVIMNAKTQEQLRAVEYNLQTEDIKEIIKDWAKTRQNRYPNIPSTIIFAPVKGETYFKDNVNKHNKDRSTELYNLTQQYYKEIIETAQREFGDNRNLSIIYTAIDTIGSVTITYGDWHKEDDTLRFSGQYHITHNELKPKGGEDIFITICKTLVQTQKYREELLFVQKSLDHDHAETLAKHAREQAEIDKGFFGNIGMWWSGERDKLRAEASKKEERSVQAKEVKEMQAKKLNAVATLIQEISKDELSSRTKAIV</sequence>
<protein>
    <submittedName>
        <fullName evidence="1">Uncharacterized protein</fullName>
    </submittedName>
</protein>
<dbReference type="RefSeq" id="WP_065256735.1">
    <property type="nucleotide sequence ID" value="NZ_JARDJM010000090.1"/>
</dbReference>
<dbReference type="Proteomes" id="UP000092607">
    <property type="component" value="Unassembled WGS sequence"/>
</dbReference>
<evidence type="ECO:0000313" key="2">
    <source>
        <dbReference type="Proteomes" id="UP000092607"/>
    </source>
</evidence>
<gene>
    <name evidence="1" type="ORF">A9309_08755</name>
</gene>
<evidence type="ECO:0000313" key="1">
    <source>
        <dbReference type="EMBL" id="OBX61105.1"/>
    </source>
</evidence>